<keyword evidence="2 3" id="KW-0808">Transferase</keyword>
<dbReference type="Pfam" id="PF04072">
    <property type="entry name" value="LCM"/>
    <property type="match status" value="1"/>
</dbReference>
<gene>
    <name evidence="3" type="ORF">D3878_12060</name>
</gene>
<evidence type="ECO:0000256" key="1">
    <source>
        <dbReference type="ARBA" id="ARBA00022603"/>
    </source>
</evidence>
<dbReference type="AlphaFoldDB" id="A0A3A3G6Q0"/>
<keyword evidence="4" id="KW-1185">Reference proteome</keyword>
<reference evidence="4" key="1">
    <citation type="submission" date="2018-09" db="EMBL/GenBank/DDBJ databases">
        <authorList>
            <person name="Zhu H."/>
        </authorList>
    </citation>
    <scope>NUCLEOTIDE SEQUENCE [LARGE SCALE GENOMIC DNA]</scope>
    <source>
        <strain evidence="4">K1S02-23</strain>
    </source>
</reference>
<comment type="caution">
    <text evidence="3">The sequence shown here is derived from an EMBL/GenBank/DDBJ whole genome shotgun (WGS) entry which is preliminary data.</text>
</comment>
<dbReference type="EMBL" id="QYUQ01000002">
    <property type="protein sequence ID" value="RJG02222.1"/>
    <property type="molecule type" value="Genomic_DNA"/>
</dbReference>
<dbReference type="Gene3D" id="3.40.50.150">
    <property type="entry name" value="Vaccinia Virus protein VP39"/>
    <property type="match status" value="1"/>
</dbReference>
<sequence>MQDAANAHPVCGDNFAHLFMSEYGVGIYELFREEQNANASILVRHRIIDELLREQLQKCPESCIVTIGAGFDSRPYRLAGGNWFELDEPPVVSWKNERLPARECHNPLQRIAIDFASETLEDKLAAIAPAGPVILVVEGVFIYLSEAEIQDFLAAFQQRFPNHQIICDLVSRDMVANYGRSLHAKIQSLGTRFQAVARPETVFTLNGYCIREGISIIERAVDFGVNKIPKLLLNYFFSGEVMGNAVYVFEPADPYGDLVI</sequence>
<dbReference type="PANTHER" id="PTHR43619:SF2">
    <property type="entry name" value="S-ADENOSYL-L-METHIONINE-DEPENDENT METHYLTRANSFERASES SUPERFAMILY PROTEIN"/>
    <property type="match status" value="1"/>
</dbReference>
<dbReference type="InterPro" id="IPR007213">
    <property type="entry name" value="Ppm1/Ppm2/Tcmp"/>
</dbReference>
<keyword evidence="1 3" id="KW-0489">Methyltransferase</keyword>
<dbReference type="GO" id="GO:0008168">
    <property type="term" value="F:methyltransferase activity"/>
    <property type="evidence" value="ECO:0007669"/>
    <property type="project" value="UniProtKB-KW"/>
</dbReference>
<dbReference type="Proteomes" id="UP000266327">
    <property type="component" value="Unassembled WGS sequence"/>
</dbReference>
<name>A0A3A3G6Q0_9BURK</name>
<dbReference type="PANTHER" id="PTHR43619">
    <property type="entry name" value="S-ADENOSYL-L-METHIONINE-DEPENDENT METHYLTRANSFERASE YKTD-RELATED"/>
    <property type="match status" value="1"/>
</dbReference>
<evidence type="ECO:0000313" key="4">
    <source>
        <dbReference type="Proteomes" id="UP000266327"/>
    </source>
</evidence>
<organism evidence="3 4">
    <name type="scientific">Noviherbaspirillum sedimenti</name>
    <dbReference type="NCBI Taxonomy" id="2320865"/>
    <lineage>
        <taxon>Bacteria</taxon>
        <taxon>Pseudomonadati</taxon>
        <taxon>Pseudomonadota</taxon>
        <taxon>Betaproteobacteria</taxon>
        <taxon>Burkholderiales</taxon>
        <taxon>Oxalobacteraceae</taxon>
        <taxon>Noviherbaspirillum</taxon>
    </lineage>
</organism>
<dbReference type="GO" id="GO:0032259">
    <property type="term" value="P:methylation"/>
    <property type="evidence" value="ECO:0007669"/>
    <property type="project" value="UniProtKB-KW"/>
</dbReference>
<accession>A0A3A3G6Q0</accession>
<proteinExistence type="predicted"/>
<evidence type="ECO:0000313" key="3">
    <source>
        <dbReference type="EMBL" id="RJG02222.1"/>
    </source>
</evidence>
<dbReference type="InterPro" id="IPR029063">
    <property type="entry name" value="SAM-dependent_MTases_sf"/>
</dbReference>
<protein>
    <submittedName>
        <fullName evidence="3">Class I SAM-dependent methyltransferase</fullName>
    </submittedName>
</protein>
<dbReference type="SUPFAM" id="SSF53335">
    <property type="entry name" value="S-adenosyl-L-methionine-dependent methyltransferases"/>
    <property type="match status" value="1"/>
</dbReference>
<evidence type="ECO:0000256" key="2">
    <source>
        <dbReference type="ARBA" id="ARBA00022679"/>
    </source>
</evidence>